<dbReference type="SFLD" id="SFLDS00003">
    <property type="entry name" value="Haloacid_Dehalogenase"/>
    <property type="match status" value="1"/>
</dbReference>
<comment type="caution">
    <text evidence="1">The sequence shown here is derived from an EMBL/GenBank/DDBJ whole genome shotgun (WGS) entry which is preliminary data.</text>
</comment>
<proteinExistence type="predicted"/>
<dbReference type="PANTHER" id="PTHR18901">
    <property type="entry name" value="2-DEOXYGLUCOSE-6-PHOSPHATE PHOSPHATASE 2"/>
    <property type="match status" value="1"/>
</dbReference>
<organism evidence="1 2">
    <name type="scientific">Cyanobium usitatum str. Tous</name>
    <dbReference type="NCBI Taxonomy" id="2116684"/>
    <lineage>
        <taxon>Bacteria</taxon>
        <taxon>Bacillati</taxon>
        <taxon>Cyanobacteriota</taxon>
        <taxon>Cyanophyceae</taxon>
        <taxon>Synechococcales</taxon>
        <taxon>Prochlorococcaceae</taxon>
        <taxon>Cyanobium</taxon>
    </lineage>
</organism>
<dbReference type="Proteomes" id="UP000243002">
    <property type="component" value="Unassembled WGS sequence"/>
</dbReference>
<sequence length="215" mass="22837">MGPAACLFDLDGLLLDTEPLQARAWHKAAAHFGCQLGAEQLLRLRGQRRLDCAALVCRWIAASGSNPPSSEALLAVRQPLADALVPTAAAMDGAAELVQMCRDHQVPMALVTSSTQDAVRRKAAPHRWLQLIEVRVYGDDPALAAGKPAPDPFLLAAKRLGRNPGDCWAFEDSAAGIEAALAAGCQVYALLPSDADAQATPAGVTRLNSLRDVRW</sequence>
<dbReference type="SFLD" id="SFLDG01129">
    <property type="entry name" value="C1.5:_HAD__Beta-PGM__Phosphata"/>
    <property type="match status" value="1"/>
</dbReference>
<dbReference type="PANTHER" id="PTHR18901:SF38">
    <property type="entry name" value="PSEUDOURIDINE-5'-PHOSPHATASE"/>
    <property type="match status" value="1"/>
</dbReference>
<dbReference type="SUPFAM" id="SSF56784">
    <property type="entry name" value="HAD-like"/>
    <property type="match status" value="1"/>
</dbReference>
<dbReference type="InterPro" id="IPR023214">
    <property type="entry name" value="HAD_sf"/>
</dbReference>
<dbReference type="Gene3D" id="1.10.150.240">
    <property type="entry name" value="Putative phosphatase, domain 2"/>
    <property type="match status" value="1"/>
</dbReference>
<name>A0A2P7N0C4_9CYAN</name>
<accession>A0A2P7N0C4</accession>
<dbReference type="Gene3D" id="3.40.50.1000">
    <property type="entry name" value="HAD superfamily/HAD-like"/>
    <property type="match status" value="1"/>
</dbReference>
<dbReference type="NCBIfam" id="TIGR01509">
    <property type="entry name" value="HAD-SF-IA-v3"/>
    <property type="match status" value="1"/>
</dbReference>
<dbReference type="InterPro" id="IPR023198">
    <property type="entry name" value="PGP-like_dom2"/>
</dbReference>
<reference evidence="1 2" key="1">
    <citation type="journal article" date="2018" name="Environ. Microbiol.">
        <title>Ecological and genomic features of two widespread freshwater picocyanobacteria.</title>
        <authorList>
            <person name="Cabello-Yeves P.J."/>
            <person name="Picazo A."/>
            <person name="Camacho A."/>
            <person name="Callieri C."/>
            <person name="Rosselli R."/>
            <person name="Roda-Garcia J.J."/>
            <person name="Coutinho F.H."/>
            <person name="Rodriguez-Valera F."/>
        </authorList>
    </citation>
    <scope>NUCLEOTIDE SEQUENCE [LARGE SCALE GENOMIC DNA]</scope>
    <source>
        <strain evidence="1 2">Tous</strain>
    </source>
</reference>
<dbReference type="OrthoDB" id="9797743at2"/>
<dbReference type="EMBL" id="PXXO01000002">
    <property type="protein sequence ID" value="PSJ06912.1"/>
    <property type="molecule type" value="Genomic_DNA"/>
</dbReference>
<evidence type="ECO:0000313" key="1">
    <source>
        <dbReference type="EMBL" id="PSJ06912.1"/>
    </source>
</evidence>
<keyword evidence="2" id="KW-1185">Reference proteome</keyword>
<dbReference type="InterPro" id="IPR036412">
    <property type="entry name" value="HAD-like_sf"/>
</dbReference>
<dbReference type="AlphaFoldDB" id="A0A2P7N0C4"/>
<dbReference type="InterPro" id="IPR006439">
    <property type="entry name" value="HAD-SF_hydro_IA"/>
</dbReference>
<dbReference type="Pfam" id="PF00702">
    <property type="entry name" value="Hydrolase"/>
    <property type="match status" value="1"/>
</dbReference>
<dbReference type="GO" id="GO:0016787">
    <property type="term" value="F:hydrolase activity"/>
    <property type="evidence" value="ECO:0007669"/>
    <property type="project" value="UniProtKB-KW"/>
</dbReference>
<evidence type="ECO:0000313" key="2">
    <source>
        <dbReference type="Proteomes" id="UP000243002"/>
    </source>
</evidence>
<protein>
    <submittedName>
        <fullName evidence="1">HAD family hydrolase</fullName>
    </submittedName>
</protein>
<keyword evidence="1" id="KW-0378">Hydrolase</keyword>
<gene>
    <name evidence="1" type="ORF">C7K55_02855</name>
</gene>